<reference evidence="1" key="1">
    <citation type="submission" date="2017-07" db="EMBL/GenBank/DDBJ databases">
        <title>Taro Niue Genome Assembly and Annotation.</title>
        <authorList>
            <person name="Atibalentja N."/>
            <person name="Keating K."/>
            <person name="Fields C.J."/>
        </authorList>
    </citation>
    <scope>NUCLEOTIDE SEQUENCE</scope>
    <source>
        <strain evidence="1">Niue_2</strain>
        <tissue evidence="1">Leaf</tissue>
    </source>
</reference>
<keyword evidence="2" id="KW-1185">Reference proteome</keyword>
<dbReference type="AlphaFoldDB" id="A0A843VFJ9"/>
<comment type="caution">
    <text evidence="1">The sequence shown here is derived from an EMBL/GenBank/DDBJ whole genome shotgun (WGS) entry which is preliminary data.</text>
</comment>
<name>A0A843VFJ9_COLES</name>
<evidence type="ECO:0000313" key="1">
    <source>
        <dbReference type="EMBL" id="MQL93916.1"/>
    </source>
</evidence>
<sequence length="110" mass="12093">MGLRVERQLDLSSVAARLRGRPVCLSGLVAGVASQATRPEFVERQLDLSSVAARLRGRLVRESRRLPNRLLVPGRTVSEQGLRHLQQCNFLSLFTSGYAPGSVVQVYGFS</sequence>
<proteinExistence type="predicted"/>
<organism evidence="1 2">
    <name type="scientific">Colocasia esculenta</name>
    <name type="common">Wild taro</name>
    <name type="synonym">Arum esculentum</name>
    <dbReference type="NCBI Taxonomy" id="4460"/>
    <lineage>
        <taxon>Eukaryota</taxon>
        <taxon>Viridiplantae</taxon>
        <taxon>Streptophyta</taxon>
        <taxon>Embryophyta</taxon>
        <taxon>Tracheophyta</taxon>
        <taxon>Spermatophyta</taxon>
        <taxon>Magnoliopsida</taxon>
        <taxon>Liliopsida</taxon>
        <taxon>Araceae</taxon>
        <taxon>Aroideae</taxon>
        <taxon>Colocasieae</taxon>
        <taxon>Colocasia</taxon>
    </lineage>
</organism>
<gene>
    <name evidence="1" type="ORF">Taro_026560</name>
</gene>
<dbReference type="Proteomes" id="UP000652761">
    <property type="component" value="Unassembled WGS sequence"/>
</dbReference>
<evidence type="ECO:0000313" key="2">
    <source>
        <dbReference type="Proteomes" id="UP000652761"/>
    </source>
</evidence>
<dbReference type="EMBL" id="NMUH01001610">
    <property type="protein sequence ID" value="MQL93916.1"/>
    <property type="molecule type" value="Genomic_DNA"/>
</dbReference>
<protein>
    <submittedName>
        <fullName evidence="1">Uncharacterized protein</fullName>
    </submittedName>
</protein>
<accession>A0A843VFJ9</accession>